<feature type="compositionally biased region" description="Low complexity" evidence="1">
    <location>
        <begin position="180"/>
        <end position="196"/>
    </location>
</feature>
<name>A0A6A5U5S2_9PLEO</name>
<reference evidence="2" key="1">
    <citation type="journal article" date="2020" name="Stud. Mycol.">
        <title>101 Dothideomycetes genomes: a test case for predicting lifestyles and emergence of pathogens.</title>
        <authorList>
            <person name="Haridas S."/>
            <person name="Albert R."/>
            <person name="Binder M."/>
            <person name="Bloem J."/>
            <person name="Labutti K."/>
            <person name="Salamov A."/>
            <person name="Andreopoulos B."/>
            <person name="Baker S."/>
            <person name="Barry K."/>
            <person name="Bills G."/>
            <person name="Bluhm B."/>
            <person name="Cannon C."/>
            <person name="Castanera R."/>
            <person name="Culley D."/>
            <person name="Daum C."/>
            <person name="Ezra D."/>
            <person name="Gonzalez J."/>
            <person name="Henrissat B."/>
            <person name="Kuo A."/>
            <person name="Liang C."/>
            <person name="Lipzen A."/>
            <person name="Lutzoni F."/>
            <person name="Magnuson J."/>
            <person name="Mondo S."/>
            <person name="Nolan M."/>
            <person name="Ohm R."/>
            <person name="Pangilinan J."/>
            <person name="Park H.-J."/>
            <person name="Ramirez L."/>
            <person name="Alfaro M."/>
            <person name="Sun H."/>
            <person name="Tritt A."/>
            <person name="Yoshinaga Y."/>
            <person name="Zwiers L.-H."/>
            <person name="Turgeon B."/>
            <person name="Goodwin S."/>
            <person name="Spatafora J."/>
            <person name="Crous P."/>
            <person name="Grigoriev I."/>
        </authorList>
    </citation>
    <scope>NUCLEOTIDE SEQUENCE</scope>
    <source>
        <strain evidence="2">CBS 675.92</strain>
    </source>
</reference>
<gene>
    <name evidence="2" type="ORF">CC80DRAFT_513833</name>
</gene>
<dbReference type="Proteomes" id="UP000800035">
    <property type="component" value="Unassembled WGS sequence"/>
</dbReference>
<evidence type="ECO:0000313" key="2">
    <source>
        <dbReference type="EMBL" id="KAF1960195.1"/>
    </source>
</evidence>
<organism evidence="2 3">
    <name type="scientific">Byssothecium circinans</name>
    <dbReference type="NCBI Taxonomy" id="147558"/>
    <lineage>
        <taxon>Eukaryota</taxon>
        <taxon>Fungi</taxon>
        <taxon>Dikarya</taxon>
        <taxon>Ascomycota</taxon>
        <taxon>Pezizomycotina</taxon>
        <taxon>Dothideomycetes</taxon>
        <taxon>Pleosporomycetidae</taxon>
        <taxon>Pleosporales</taxon>
        <taxon>Massarineae</taxon>
        <taxon>Massarinaceae</taxon>
        <taxon>Byssothecium</taxon>
    </lineage>
</organism>
<accession>A0A6A5U5S2</accession>
<keyword evidence="3" id="KW-1185">Reference proteome</keyword>
<sequence>MGYTSPLHPQAGLTTILALPSLSLVLIKKGDFFPLFWKAWRSSFKEEIILKSFKATSISPFNLEGSKDAQKLSRLLHHISVQNELLHHEINGLKEALLVKKKKAAKLYKEKIAEEKRVAREAAKVAKEKERAEKAAERARKKEARDAAKALQLSKKGKRKALQPSTKSNKRQKHVVNAVATEEASGAASAAPPTTTRRGRNVKLPSKYQ</sequence>
<protein>
    <submittedName>
        <fullName evidence="2">Uncharacterized protein</fullName>
    </submittedName>
</protein>
<evidence type="ECO:0000313" key="3">
    <source>
        <dbReference type="Proteomes" id="UP000800035"/>
    </source>
</evidence>
<proteinExistence type="predicted"/>
<evidence type="ECO:0000256" key="1">
    <source>
        <dbReference type="SAM" id="MobiDB-lite"/>
    </source>
</evidence>
<dbReference type="OrthoDB" id="3795213at2759"/>
<dbReference type="EMBL" id="ML976983">
    <property type="protein sequence ID" value="KAF1960195.1"/>
    <property type="molecule type" value="Genomic_DNA"/>
</dbReference>
<feature type="compositionally biased region" description="Basic and acidic residues" evidence="1">
    <location>
        <begin position="124"/>
        <end position="148"/>
    </location>
</feature>
<feature type="region of interest" description="Disordered" evidence="1">
    <location>
        <begin position="124"/>
        <end position="209"/>
    </location>
</feature>
<dbReference type="AlphaFoldDB" id="A0A6A5U5S2"/>